<proteinExistence type="predicted"/>
<name>A0AC61QM67_9BACT</name>
<sequence length="426" mass="48717">MLRILINLYACCPGMGSEQGMGWNWILAIAKHSECYVITEGEYRPEIEAWMNCTENAELASRIRFYYNEVTPEIRRRCWNQGDWRFYFSYRKWQQKTAEIARRIISEQHAKGQDIDLIHQLNMIGFREPGYLAGVSKCCEIPLVWGPIGGMKLFPMSYANGAKIKLFYIVKNVVNRLQMVFYPRVRRTLYHASVLISSIPASYVAIKKYYGRESALIPETGFYACDMDNHVTSPSRFKGDVLNVIWVGKFSYRKRLDIALNAMICADNPHIRLRIYGTGNDRQVAETKEFLKVHGLSGTVEMMGHVRAKDVHEAMLESDVFMFTSVDEDTSTVVLEAICAGLPVVCFDTCGMASVVDEHVGVKIPLTSPKQSAMHFAEELNRMYRDRSLLAGYSQNCKKKAVELSWERKSEQILSLYKDALDNTGH</sequence>
<reference evidence="1" key="1">
    <citation type="submission" date="2019-04" db="EMBL/GenBank/DDBJ databases">
        <title>Microbes associate with the intestines of laboratory mice.</title>
        <authorList>
            <person name="Navarre W."/>
            <person name="Wong E."/>
            <person name="Huang K."/>
            <person name="Tropini C."/>
            <person name="Ng K."/>
            <person name="Yu B."/>
        </authorList>
    </citation>
    <scope>NUCLEOTIDE SEQUENCE</scope>
    <source>
        <strain evidence="1">NM73_A23</strain>
    </source>
</reference>
<organism evidence="1 2">
    <name type="scientific">Palleniella muris</name>
    <dbReference type="NCBI Taxonomy" id="3038145"/>
    <lineage>
        <taxon>Bacteria</taxon>
        <taxon>Pseudomonadati</taxon>
        <taxon>Bacteroidota</taxon>
        <taxon>Bacteroidia</taxon>
        <taxon>Bacteroidales</taxon>
        <taxon>Prevotellaceae</taxon>
        <taxon>Palleniella</taxon>
    </lineage>
</organism>
<comment type="caution">
    <text evidence="1">The sequence shown here is derived from an EMBL/GenBank/DDBJ whole genome shotgun (WGS) entry which is preliminary data.</text>
</comment>
<protein>
    <submittedName>
        <fullName evidence="1">Glycosyltransferase</fullName>
    </submittedName>
</protein>
<dbReference type="Proteomes" id="UP000308886">
    <property type="component" value="Unassembled WGS sequence"/>
</dbReference>
<dbReference type="EMBL" id="SRZC01000027">
    <property type="protein sequence ID" value="TGX80326.1"/>
    <property type="molecule type" value="Genomic_DNA"/>
</dbReference>
<evidence type="ECO:0000313" key="1">
    <source>
        <dbReference type="EMBL" id="TGX80326.1"/>
    </source>
</evidence>
<evidence type="ECO:0000313" key="2">
    <source>
        <dbReference type="Proteomes" id="UP000308886"/>
    </source>
</evidence>
<gene>
    <name evidence="1" type="ORF">E5358_13290</name>
</gene>
<keyword evidence="2" id="KW-1185">Reference proteome</keyword>
<accession>A0AC61QM67</accession>